<feature type="region of interest" description="Disordered" evidence="1">
    <location>
        <begin position="851"/>
        <end position="908"/>
    </location>
</feature>
<dbReference type="STRING" id="97359.A0A550C4W6"/>
<feature type="domain" description="Fungal-type protein kinase" evidence="2">
    <location>
        <begin position="135"/>
        <end position="530"/>
    </location>
</feature>
<organism evidence="3 4">
    <name type="scientific">Schizophyllum amplum</name>
    <dbReference type="NCBI Taxonomy" id="97359"/>
    <lineage>
        <taxon>Eukaryota</taxon>
        <taxon>Fungi</taxon>
        <taxon>Dikarya</taxon>
        <taxon>Basidiomycota</taxon>
        <taxon>Agaricomycotina</taxon>
        <taxon>Agaricomycetes</taxon>
        <taxon>Agaricomycetidae</taxon>
        <taxon>Agaricales</taxon>
        <taxon>Schizophyllaceae</taxon>
        <taxon>Schizophyllum</taxon>
    </lineage>
</organism>
<sequence>MKESADSIRIALQREFLDGILPVDSDLVDAVHKRMVELGVYIEDTQGGQWRGFPADSQSILESQLYEPFVECANAIAKAAKGLAGLDENQVRDAAWVDYHKRSPKFLDAKEALVKPDCLLALAAFGDIMDMDDETLEKEKKKTLFWLQAVAAVEAKRKIDQTDEDVVRQLLGYLRMIMVEQKDRRFALGLAYSRARLSVWLQDRSGVLGMDKAIDMHKEPKKFIQVIAAFAVLPAHRLGFDPTMKLWRKAAEPIHTYRTCSSGPDRFDVKLYKDNNYATQWVIETQHETYLTLKALSLLRTDVVRGSGSIVWAAVPYNERGKHPDERQTVVLKQAWRPEGPGRESEGALYEHLRRANEISPSDDAQYLAEVLHSEDVQIEGMVDNTHDLIQHGLQSAPPELPPQTGTKRVLQPDKDGELLHVDTVTLDDIQNIQRFHPGYKTKDLVKRTHTRIVFNVFGWSIRYFGSLSELIQCLLQCVRGHKLAFEHGVLQCDISPANLLVALICGSKLLKPEALRGCLIDLDHAKRIPIVAERRIAFDEFNSEEVHKIRRTALGEIHVTDDVLRRALQVITNHFKAANNNKGMRNMVDLRSPVALGYVLAAQDYARNYGGYRGGTCDADTLGWNTYLLKPPVLSTTTLQQATLAPRSGTPPYASAMILNPDGVVVNTWQSGLQKRSVLHDAIHDTESFFWVLLYLCITRSGPGGDRRKDLSSDIAEIPDATKRESTEHMRRVVHCLFDGDTGTLAYNKKRLFEEGDTFETDVLIHIHPYFEPLRRTLLQWWELLLLAYEFQGYEYHDIHNRVIALLEQTLRRLAELESEGGVGPRQDEDTMKKKREEFVRRVLHVGWDSKAHASHDQQPSTPPTSPTGLRLSTALANTPESQRQRRSVAAQPVSPSPQPAAKKVRK</sequence>
<dbReference type="SUPFAM" id="SSF56112">
    <property type="entry name" value="Protein kinase-like (PK-like)"/>
    <property type="match status" value="1"/>
</dbReference>
<evidence type="ECO:0000313" key="3">
    <source>
        <dbReference type="EMBL" id="TRM59825.1"/>
    </source>
</evidence>
<accession>A0A550C4W6</accession>
<evidence type="ECO:0000313" key="4">
    <source>
        <dbReference type="Proteomes" id="UP000320762"/>
    </source>
</evidence>
<dbReference type="InterPro" id="IPR011009">
    <property type="entry name" value="Kinase-like_dom_sf"/>
</dbReference>
<dbReference type="PANTHER" id="PTHR38248:SF2">
    <property type="entry name" value="FUNK1 11"/>
    <property type="match status" value="1"/>
</dbReference>
<evidence type="ECO:0000256" key="1">
    <source>
        <dbReference type="SAM" id="MobiDB-lite"/>
    </source>
</evidence>
<dbReference type="Proteomes" id="UP000320762">
    <property type="component" value="Unassembled WGS sequence"/>
</dbReference>
<evidence type="ECO:0000259" key="2">
    <source>
        <dbReference type="Pfam" id="PF17667"/>
    </source>
</evidence>
<keyword evidence="4" id="KW-1185">Reference proteome</keyword>
<protein>
    <recommendedName>
        <fullName evidence="2">Fungal-type protein kinase domain-containing protein</fullName>
    </recommendedName>
</protein>
<dbReference type="OrthoDB" id="312874at2759"/>
<dbReference type="InterPro" id="IPR040976">
    <property type="entry name" value="Pkinase_fungal"/>
</dbReference>
<reference evidence="3 4" key="1">
    <citation type="journal article" date="2019" name="New Phytol.">
        <title>Comparative genomics reveals unique wood-decay strategies and fruiting body development in the Schizophyllaceae.</title>
        <authorList>
            <person name="Almasi E."/>
            <person name="Sahu N."/>
            <person name="Krizsan K."/>
            <person name="Balint B."/>
            <person name="Kovacs G.M."/>
            <person name="Kiss B."/>
            <person name="Cseklye J."/>
            <person name="Drula E."/>
            <person name="Henrissat B."/>
            <person name="Nagy I."/>
            <person name="Chovatia M."/>
            <person name="Adam C."/>
            <person name="LaButti K."/>
            <person name="Lipzen A."/>
            <person name="Riley R."/>
            <person name="Grigoriev I.V."/>
            <person name="Nagy L.G."/>
        </authorList>
    </citation>
    <scope>NUCLEOTIDE SEQUENCE [LARGE SCALE GENOMIC DNA]</scope>
    <source>
        <strain evidence="3 4">NL-1724</strain>
    </source>
</reference>
<dbReference type="AlphaFoldDB" id="A0A550C4W6"/>
<proteinExistence type="predicted"/>
<dbReference type="EMBL" id="VDMD01000025">
    <property type="protein sequence ID" value="TRM59825.1"/>
    <property type="molecule type" value="Genomic_DNA"/>
</dbReference>
<name>A0A550C4W6_9AGAR</name>
<dbReference type="PANTHER" id="PTHR38248">
    <property type="entry name" value="FUNK1 6"/>
    <property type="match status" value="1"/>
</dbReference>
<dbReference type="Pfam" id="PF17667">
    <property type="entry name" value="Pkinase_fungal"/>
    <property type="match status" value="1"/>
</dbReference>
<gene>
    <name evidence="3" type="ORF">BD626DRAFT_143997</name>
</gene>
<comment type="caution">
    <text evidence="3">The sequence shown here is derived from an EMBL/GenBank/DDBJ whole genome shotgun (WGS) entry which is preliminary data.</text>
</comment>